<dbReference type="PANTHER" id="PTHR11647">
    <property type="entry name" value="HYDRANTOINASE/DIHYDROPYRIMIDINASE FAMILY MEMBER"/>
    <property type="match status" value="1"/>
</dbReference>
<dbReference type="EMBL" id="CP012661">
    <property type="protein sequence ID" value="AMY70321.1"/>
    <property type="molecule type" value="Genomic_DNA"/>
</dbReference>
<dbReference type="InterPro" id="IPR006680">
    <property type="entry name" value="Amidohydro-rel"/>
</dbReference>
<sequence>MTLIVTNGRVVSPEGVALRDVVVEGETIAAVLPAGEAVKACPGAEVIDATGRIVIPGGVDPHVHLLVGFMGQRSVYDFASGGIAALRGGTTAIVDFALQRRGGSMLKGLAHRRKQADANVTLDYGLHLIVTDVTADTLAELPALRAAGVTTLKVYTVYEEDGLKVEDGALFALMQGAARHGLSVVLHAENAGIVERLRAEAVARGDTHPRHHALTRPPIVEIEAVSRAIAFSRATGCGVHILHLVAADAIALVAAARAEGLPVTAETCSHYLALTDEALERPNGHEFILSPPLRDKANQDRLWKGLETAALSLVASDEVSYSAAAKAMGLPSFATVANGITGIEARLPLLYTLGVDQGRIGLQRFVKLFSTWPAEIFGFAGKGRIAPGFDADLVLIDPDGRRVISTDSDYGDIGYTPYAGMELTGFATETIYRGRLVVRDGVFLGTEGQGRFIERVAPRRPAP</sequence>
<dbReference type="Proteomes" id="UP000076128">
    <property type="component" value="Chromosome"/>
</dbReference>
<dbReference type="Gene3D" id="3.20.20.140">
    <property type="entry name" value="Metal-dependent hydrolases"/>
    <property type="match status" value="1"/>
</dbReference>
<dbReference type="NCBIfam" id="TIGR02033">
    <property type="entry name" value="D-hydantoinase"/>
    <property type="match status" value="1"/>
</dbReference>
<comment type="PTM">
    <text evidence="5">Carbamylation allows a single lysine to coordinate two divalent metal cations.</text>
</comment>
<dbReference type="SUPFAM" id="SSF51338">
    <property type="entry name" value="Composite domain of metallo-dependent hydrolases"/>
    <property type="match status" value="1"/>
</dbReference>
<comment type="cofactor">
    <cofactor evidence="1">
        <name>Zn(2+)</name>
        <dbReference type="ChEBI" id="CHEBI:29105"/>
    </cofactor>
</comment>
<dbReference type="GO" id="GO:0005829">
    <property type="term" value="C:cytosol"/>
    <property type="evidence" value="ECO:0007669"/>
    <property type="project" value="TreeGrafter"/>
</dbReference>
<keyword evidence="4" id="KW-0378">Hydrolase</keyword>
<dbReference type="GO" id="GO:0046872">
    <property type="term" value="F:metal ion binding"/>
    <property type="evidence" value="ECO:0007669"/>
    <property type="project" value="UniProtKB-KW"/>
</dbReference>
<dbReference type="InterPro" id="IPR050378">
    <property type="entry name" value="Metallo-dep_Hydrolases_sf"/>
</dbReference>
<evidence type="ECO:0000256" key="1">
    <source>
        <dbReference type="ARBA" id="ARBA00001947"/>
    </source>
</evidence>
<dbReference type="STRING" id="1335048.AKL17_3088"/>
<comment type="similarity">
    <text evidence="2">Belongs to the metallo-dependent hydrolases superfamily. Hydantoinase/dihydropyrimidinase family.</text>
</comment>
<proteinExistence type="inferred from homology"/>
<evidence type="ECO:0000259" key="6">
    <source>
        <dbReference type="Pfam" id="PF01979"/>
    </source>
</evidence>
<feature type="modified residue" description="N6-carboxylysine" evidence="5">
    <location>
        <position position="153"/>
    </location>
</feature>
<dbReference type="SUPFAM" id="SSF51556">
    <property type="entry name" value="Metallo-dependent hydrolases"/>
    <property type="match status" value="1"/>
</dbReference>
<gene>
    <name evidence="7" type="ORF">AKL17_3088</name>
</gene>
<reference evidence="7 8" key="1">
    <citation type="submission" date="2015-09" db="EMBL/GenBank/DDBJ databases">
        <title>Complete genome sequence of Defluviimonas alba cai42t isolated from an oilfield in Xinjiang.</title>
        <authorList>
            <person name="Geng S."/>
            <person name="Pan X."/>
            <person name="Wu X."/>
        </authorList>
    </citation>
    <scope>NUCLEOTIDE SEQUENCE [LARGE SCALE GENOMIC DNA]</scope>
    <source>
        <strain evidence="8">cai42</strain>
    </source>
</reference>
<dbReference type="InterPro" id="IPR011059">
    <property type="entry name" value="Metal-dep_hydrolase_composite"/>
</dbReference>
<evidence type="ECO:0000313" key="7">
    <source>
        <dbReference type="EMBL" id="AMY70321.1"/>
    </source>
</evidence>
<evidence type="ECO:0000256" key="3">
    <source>
        <dbReference type="ARBA" id="ARBA00022723"/>
    </source>
</evidence>
<dbReference type="FunFam" id="3.20.20.140:FF:000174">
    <property type="entry name" value="Dihydropyrimidinase-related protein 2"/>
    <property type="match status" value="1"/>
</dbReference>
<feature type="domain" description="Amidohydrolase-related" evidence="6">
    <location>
        <begin position="53"/>
        <end position="435"/>
    </location>
</feature>
<keyword evidence="8" id="KW-1185">Reference proteome</keyword>
<organism evidence="7 8">
    <name type="scientific">Frigidibacter mobilis</name>
    <dbReference type="NCBI Taxonomy" id="1335048"/>
    <lineage>
        <taxon>Bacteria</taxon>
        <taxon>Pseudomonadati</taxon>
        <taxon>Pseudomonadota</taxon>
        <taxon>Alphaproteobacteria</taxon>
        <taxon>Rhodobacterales</taxon>
        <taxon>Paracoccaceae</taxon>
        <taxon>Frigidibacter</taxon>
    </lineage>
</organism>
<accession>A0A159Z531</accession>
<evidence type="ECO:0000256" key="2">
    <source>
        <dbReference type="ARBA" id="ARBA00008829"/>
    </source>
</evidence>
<dbReference type="Pfam" id="PF01979">
    <property type="entry name" value="Amidohydro_1"/>
    <property type="match status" value="1"/>
</dbReference>
<keyword evidence="3" id="KW-0479">Metal-binding</keyword>
<name>A0A159Z531_9RHOB</name>
<dbReference type="RefSeq" id="WP_066814531.1">
    <property type="nucleotide sequence ID" value="NZ_CP012661.1"/>
</dbReference>
<dbReference type="InterPro" id="IPR011778">
    <property type="entry name" value="Hydantoinase/dihydroPyrase"/>
</dbReference>
<dbReference type="GO" id="GO:0016812">
    <property type="term" value="F:hydrolase activity, acting on carbon-nitrogen (but not peptide) bonds, in cyclic amides"/>
    <property type="evidence" value="ECO:0007669"/>
    <property type="project" value="TreeGrafter"/>
</dbReference>
<dbReference type="Gene3D" id="2.30.40.10">
    <property type="entry name" value="Urease, subunit C, domain 1"/>
    <property type="match status" value="1"/>
</dbReference>
<evidence type="ECO:0000256" key="5">
    <source>
        <dbReference type="PIRSR" id="PIRSR611778-50"/>
    </source>
</evidence>
<dbReference type="OrthoDB" id="9775759at2"/>
<dbReference type="InterPro" id="IPR032466">
    <property type="entry name" value="Metal_Hydrolase"/>
</dbReference>
<dbReference type="AlphaFoldDB" id="A0A159Z531"/>
<evidence type="ECO:0000313" key="8">
    <source>
        <dbReference type="Proteomes" id="UP000076128"/>
    </source>
</evidence>
<dbReference type="KEGG" id="daa:AKL17_3088"/>
<dbReference type="PANTHER" id="PTHR11647:SF1">
    <property type="entry name" value="COLLAPSIN RESPONSE MEDIATOR PROTEIN"/>
    <property type="match status" value="1"/>
</dbReference>
<evidence type="ECO:0000256" key="4">
    <source>
        <dbReference type="ARBA" id="ARBA00022801"/>
    </source>
</evidence>
<protein>
    <submittedName>
        <fullName evidence="7">Dihydropyrimidinase</fullName>
    </submittedName>
</protein>